<sequence length="172" mass="19640">MKTKIAVRFYNLPGKHANPNFKNMTGVLLPSLTGIRVHSMNKNKLTELQQLKFLKQPAISIPWSVEKYIWPALNSSIGYASYLVYKEGGGLKGPAAIPLLSYGLHLTVNAFWTNEPLRWSIFQMFVSTSTAAVTGCQFFDVSKPAGYIFLPYVTWLTYYIYYLMYLHRINLN</sequence>
<dbReference type="PANTHER" id="PTHR10057">
    <property type="entry name" value="PERIPHERAL-TYPE BENZODIAZEPINE RECEPTOR"/>
    <property type="match status" value="1"/>
</dbReference>
<proteinExistence type="inferred from homology"/>
<keyword evidence="8" id="KW-1185">Reference proteome</keyword>
<dbReference type="Pfam" id="PF03073">
    <property type="entry name" value="TspO_MBR"/>
    <property type="match status" value="1"/>
</dbReference>
<dbReference type="CDD" id="cd15904">
    <property type="entry name" value="TSPO_MBR"/>
    <property type="match status" value="1"/>
</dbReference>
<dbReference type="HOGENOM" id="CLU_1557046_0_0_1"/>
<name>T1GXY0_MEGSC</name>
<dbReference type="InterPro" id="IPR038330">
    <property type="entry name" value="TspO/MBR-related_sf"/>
</dbReference>
<evidence type="ECO:0000256" key="1">
    <source>
        <dbReference type="ARBA" id="ARBA00004141"/>
    </source>
</evidence>
<accession>T1GXY0</accession>
<evidence type="ECO:0000313" key="7">
    <source>
        <dbReference type="EnsemblMetazoa" id="MESCA008693-PA"/>
    </source>
</evidence>
<evidence type="ECO:0000256" key="3">
    <source>
        <dbReference type="ARBA" id="ARBA00022692"/>
    </source>
</evidence>
<dbReference type="PANTHER" id="PTHR10057:SF0">
    <property type="entry name" value="TRANSLOCATOR PROTEIN"/>
    <property type="match status" value="1"/>
</dbReference>
<keyword evidence="5 6" id="KW-0472">Membrane</keyword>
<evidence type="ECO:0008006" key="9">
    <source>
        <dbReference type="Google" id="ProtNLM"/>
    </source>
</evidence>
<organism evidence="7 8">
    <name type="scientific">Megaselia scalaris</name>
    <name type="common">Humpbacked fly</name>
    <name type="synonym">Phora scalaris</name>
    <dbReference type="NCBI Taxonomy" id="36166"/>
    <lineage>
        <taxon>Eukaryota</taxon>
        <taxon>Metazoa</taxon>
        <taxon>Ecdysozoa</taxon>
        <taxon>Arthropoda</taxon>
        <taxon>Hexapoda</taxon>
        <taxon>Insecta</taxon>
        <taxon>Pterygota</taxon>
        <taxon>Neoptera</taxon>
        <taxon>Endopterygota</taxon>
        <taxon>Diptera</taxon>
        <taxon>Brachycera</taxon>
        <taxon>Muscomorpha</taxon>
        <taxon>Platypezoidea</taxon>
        <taxon>Phoridae</taxon>
        <taxon>Megaseliini</taxon>
        <taxon>Megaselia</taxon>
    </lineage>
</organism>
<dbReference type="AlphaFoldDB" id="T1GXY0"/>
<dbReference type="Gene3D" id="1.20.1260.100">
    <property type="entry name" value="TspO/MBR protein"/>
    <property type="match status" value="1"/>
</dbReference>
<dbReference type="GO" id="GO:0033013">
    <property type="term" value="P:tetrapyrrole metabolic process"/>
    <property type="evidence" value="ECO:0007669"/>
    <property type="project" value="UniProtKB-ARBA"/>
</dbReference>
<keyword evidence="4 6" id="KW-1133">Transmembrane helix</keyword>
<feature type="transmembrane region" description="Helical" evidence="6">
    <location>
        <begin position="145"/>
        <end position="166"/>
    </location>
</feature>
<evidence type="ECO:0000313" key="8">
    <source>
        <dbReference type="Proteomes" id="UP000015102"/>
    </source>
</evidence>
<dbReference type="InterPro" id="IPR004307">
    <property type="entry name" value="TspO_MBR"/>
</dbReference>
<dbReference type="GO" id="GO:0005741">
    <property type="term" value="C:mitochondrial outer membrane"/>
    <property type="evidence" value="ECO:0007669"/>
    <property type="project" value="TreeGrafter"/>
</dbReference>
<comment type="subcellular location">
    <subcellularLocation>
        <location evidence="1">Membrane</location>
        <topology evidence="1">Multi-pass membrane protein</topology>
    </subcellularLocation>
</comment>
<dbReference type="Proteomes" id="UP000015102">
    <property type="component" value="Unassembled WGS sequence"/>
</dbReference>
<dbReference type="OMA" id="KWIFVES"/>
<evidence type="ECO:0000256" key="4">
    <source>
        <dbReference type="ARBA" id="ARBA00022989"/>
    </source>
</evidence>
<evidence type="ECO:0000256" key="2">
    <source>
        <dbReference type="ARBA" id="ARBA00007524"/>
    </source>
</evidence>
<keyword evidence="3 6" id="KW-0812">Transmembrane</keyword>
<reference evidence="7" key="2">
    <citation type="submission" date="2015-06" db="UniProtKB">
        <authorList>
            <consortium name="EnsemblMetazoa"/>
        </authorList>
    </citation>
    <scope>IDENTIFICATION</scope>
</reference>
<dbReference type="EnsemblMetazoa" id="MESCA008693-RA">
    <property type="protein sequence ID" value="MESCA008693-PA"/>
    <property type="gene ID" value="MESCA008693"/>
</dbReference>
<dbReference type="STRING" id="36166.T1GXY0"/>
<comment type="similarity">
    <text evidence="2">Belongs to the TspO/BZRP family.</text>
</comment>
<evidence type="ECO:0000256" key="5">
    <source>
        <dbReference type="ARBA" id="ARBA00023136"/>
    </source>
</evidence>
<reference evidence="8" key="1">
    <citation type="submission" date="2013-02" db="EMBL/GenBank/DDBJ databases">
        <authorList>
            <person name="Hughes D."/>
        </authorList>
    </citation>
    <scope>NUCLEOTIDE SEQUENCE</scope>
    <source>
        <strain>Durham</strain>
        <strain evidence="8">NC isolate 2 -- Noor lab</strain>
    </source>
</reference>
<evidence type="ECO:0000256" key="6">
    <source>
        <dbReference type="SAM" id="Phobius"/>
    </source>
</evidence>
<dbReference type="EMBL" id="CAQQ02019895">
    <property type="status" value="NOT_ANNOTATED_CDS"/>
    <property type="molecule type" value="Genomic_DNA"/>
</dbReference>
<protein>
    <recommendedName>
        <fullName evidence="9">Translocator protein</fullName>
    </recommendedName>
</protein>